<dbReference type="InterPro" id="IPR000064">
    <property type="entry name" value="NLP_P60_dom"/>
</dbReference>
<reference evidence="6 7" key="1">
    <citation type="submission" date="2021-01" db="EMBL/GenBank/DDBJ databases">
        <title>Carboxyliciviraga sp.nov., isolated from coastal sediments.</title>
        <authorList>
            <person name="Lu D."/>
            <person name="Zhang T."/>
        </authorList>
    </citation>
    <scope>NUCLEOTIDE SEQUENCE [LARGE SCALE GENOMIC DNA]</scope>
    <source>
        <strain evidence="6 7">N1Y132</strain>
    </source>
</reference>
<evidence type="ECO:0000256" key="1">
    <source>
        <dbReference type="ARBA" id="ARBA00007074"/>
    </source>
</evidence>
<dbReference type="PANTHER" id="PTHR47053:SF1">
    <property type="entry name" value="MUREIN DD-ENDOPEPTIDASE MEPH-RELATED"/>
    <property type="match status" value="1"/>
</dbReference>
<dbReference type="PANTHER" id="PTHR47053">
    <property type="entry name" value="MUREIN DD-ENDOPEPTIDASE MEPH-RELATED"/>
    <property type="match status" value="1"/>
</dbReference>
<keyword evidence="4" id="KW-0788">Thiol protease</keyword>
<evidence type="ECO:0000256" key="2">
    <source>
        <dbReference type="ARBA" id="ARBA00022670"/>
    </source>
</evidence>
<dbReference type="Proteomes" id="UP000605676">
    <property type="component" value="Unassembled WGS sequence"/>
</dbReference>
<evidence type="ECO:0000313" key="6">
    <source>
        <dbReference type="EMBL" id="MBK3517362.1"/>
    </source>
</evidence>
<dbReference type="InterPro" id="IPR038765">
    <property type="entry name" value="Papain-like_cys_pep_sf"/>
</dbReference>
<organism evidence="6 7">
    <name type="scientific">Carboxylicivirga marina</name>
    <dbReference type="NCBI Taxonomy" id="2800988"/>
    <lineage>
        <taxon>Bacteria</taxon>
        <taxon>Pseudomonadati</taxon>
        <taxon>Bacteroidota</taxon>
        <taxon>Bacteroidia</taxon>
        <taxon>Marinilabiliales</taxon>
        <taxon>Marinilabiliaceae</taxon>
        <taxon>Carboxylicivirga</taxon>
    </lineage>
</organism>
<keyword evidence="7" id="KW-1185">Reference proteome</keyword>
<gene>
    <name evidence="6" type="ORF">JIV24_08425</name>
</gene>
<dbReference type="RefSeq" id="WP_200464592.1">
    <property type="nucleotide sequence ID" value="NZ_JAENRR010000015.1"/>
</dbReference>
<proteinExistence type="inferred from homology"/>
<evidence type="ECO:0000259" key="5">
    <source>
        <dbReference type="PROSITE" id="PS51935"/>
    </source>
</evidence>
<keyword evidence="2" id="KW-0645">Protease</keyword>
<dbReference type="EMBL" id="JAENRR010000015">
    <property type="protein sequence ID" value="MBK3517362.1"/>
    <property type="molecule type" value="Genomic_DNA"/>
</dbReference>
<sequence length="172" mass="19906">MIIRYFIILFIGLFLISVSSEAQKKRYKRQVKKYKKAGIENPINTNEVKPEEVMTSARYFLGVQYKMGGTGHDGLDCSGLIYVSFEKHGIQVPRTSTKQGRVGKFIPSINRLQYGDMVFFHMNWNRKQLVNHVGFYLGGMEFIHVSSSKGCTISRLDDEYWKKGFLFGTRVW</sequence>
<evidence type="ECO:0000256" key="4">
    <source>
        <dbReference type="ARBA" id="ARBA00022807"/>
    </source>
</evidence>
<evidence type="ECO:0000313" key="7">
    <source>
        <dbReference type="Proteomes" id="UP000605676"/>
    </source>
</evidence>
<dbReference type="InterPro" id="IPR051202">
    <property type="entry name" value="Peptidase_C40"/>
</dbReference>
<name>A0ABS1HI81_9BACT</name>
<dbReference type="Pfam" id="PF00877">
    <property type="entry name" value="NLPC_P60"/>
    <property type="match status" value="1"/>
</dbReference>
<evidence type="ECO:0000256" key="3">
    <source>
        <dbReference type="ARBA" id="ARBA00022801"/>
    </source>
</evidence>
<dbReference type="SUPFAM" id="SSF54001">
    <property type="entry name" value="Cysteine proteinases"/>
    <property type="match status" value="1"/>
</dbReference>
<protein>
    <submittedName>
        <fullName evidence="6">C40 family peptidase</fullName>
    </submittedName>
</protein>
<accession>A0ABS1HI81</accession>
<dbReference type="Gene3D" id="3.90.1720.10">
    <property type="entry name" value="endopeptidase domain like (from Nostoc punctiforme)"/>
    <property type="match status" value="1"/>
</dbReference>
<feature type="domain" description="NlpC/P60" evidence="5">
    <location>
        <begin position="47"/>
        <end position="172"/>
    </location>
</feature>
<comment type="caution">
    <text evidence="6">The sequence shown here is derived from an EMBL/GenBank/DDBJ whole genome shotgun (WGS) entry which is preliminary data.</text>
</comment>
<keyword evidence="3" id="KW-0378">Hydrolase</keyword>
<comment type="similarity">
    <text evidence="1">Belongs to the peptidase C40 family.</text>
</comment>
<dbReference type="PROSITE" id="PS51935">
    <property type="entry name" value="NLPC_P60"/>
    <property type="match status" value="1"/>
</dbReference>